<organism evidence="1 2">
    <name type="scientific">Streblomastix strix</name>
    <dbReference type="NCBI Taxonomy" id="222440"/>
    <lineage>
        <taxon>Eukaryota</taxon>
        <taxon>Metamonada</taxon>
        <taxon>Preaxostyla</taxon>
        <taxon>Oxymonadida</taxon>
        <taxon>Streblomastigidae</taxon>
        <taxon>Streblomastix</taxon>
    </lineage>
</organism>
<evidence type="ECO:0000313" key="2">
    <source>
        <dbReference type="Proteomes" id="UP000324800"/>
    </source>
</evidence>
<name>A0A5J4VXG8_9EUKA</name>
<dbReference type="AlphaFoldDB" id="A0A5J4VXG8"/>
<gene>
    <name evidence="1" type="ORF">EZS28_017133</name>
</gene>
<dbReference type="Proteomes" id="UP000324800">
    <property type="component" value="Unassembled WGS sequence"/>
</dbReference>
<sequence length="89" mass="10023">MKTVLSSKLYGGLDVDIDDIVLDYEEVEGVIDYYGSEMYLLGVNIALKPLNNKSRLGFDCYTDGICGETEFCLSGGIKYMDFNQDDCYF</sequence>
<comment type="caution">
    <text evidence="1">The sequence shown here is derived from an EMBL/GenBank/DDBJ whole genome shotgun (WGS) entry which is preliminary data.</text>
</comment>
<accession>A0A5J4VXG8</accession>
<dbReference type="EMBL" id="SNRW01004414">
    <property type="protein sequence ID" value="KAA6387341.1"/>
    <property type="molecule type" value="Genomic_DNA"/>
</dbReference>
<proteinExistence type="predicted"/>
<evidence type="ECO:0000313" key="1">
    <source>
        <dbReference type="EMBL" id="KAA6387341.1"/>
    </source>
</evidence>
<protein>
    <submittedName>
        <fullName evidence="1">Uncharacterized protein</fullName>
    </submittedName>
</protein>
<reference evidence="1 2" key="1">
    <citation type="submission" date="2019-03" db="EMBL/GenBank/DDBJ databases">
        <title>Single cell metagenomics reveals metabolic interactions within the superorganism composed of flagellate Streblomastix strix and complex community of Bacteroidetes bacteria on its surface.</title>
        <authorList>
            <person name="Treitli S.C."/>
            <person name="Kolisko M."/>
            <person name="Husnik F."/>
            <person name="Keeling P."/>
            <person name="Hampl V."/>
        </authorList>
    </citation>
    <scope>NUCLEOTIDE SEQUENCE [LARGE SCALE GENOMIC DNA]</scope>
    <source>
        <strain evidence="1">ST1C</strain>
    </source>
</reference>